<sequence>MAPPPWLSLTGATTAIPIFFLLFIVPHLALTSQTQLIFGPSNSSKQISSNNIIYPIPLAWINYSSPAAPSLQLTPYPSAGDIPVHELSNKSGGIFFTRSFTLWRRKGSKSRVASFNTSFLFSVARVNNVTAGEGMAFVISPSYSLPLPPNSYGQYLGLTNNLTDGDPSNQIVAIEFDTVKQDFDPDDNHVGLDINSVLSNLTVSLSQFGFQIAPSNNNNDSESLYAVWVDQNSYFGFSASSGSFFYEVNAILRWNLSVEDIGGGGGTTHVALIGTLLGLETVVFIMLVACVVLSVRYVVKKMRISESEMVLLRMLRRLPGTPREFKFGELKKATNNFDDKVKLGKGGYGVVYKGTLPKEKKEVAVKKFSRDSVKGIEDFLAELTIINRLCHRNLVSLVGWCHKKGVLLLVYDYMPNGSLDKHIFFDDCSNQTPLSWQLRYKIIIGVVSALHYLHNEYDQKVVHRDLKSSNIMLDSDFNARLGDFGLARAIENERTSYAELEGVAVAGTKGYIAPECLHTGKATRDSDVYGLGAVLLEVVCGQRPWARIEGCNLLVDWVWVLYREGRLMDAVDARLGDKYVGEEVEMILKLGLACSHPIANERPKMKDIVQIISGLMPVPDVPLFRPAFVWPLLSNSGTGGSGGDPTPTPTAATIDCTPINTAFFAR</sequence>
<dbReference type="Gene3D" id="1.10.510.10">
    <property type="entry name" value="Transferase(Phosphotransferase) domain 1"/>
    <property type="match status" value="1"/>
</dbReference>
<comment type="similarity">
    <text evidence="4">In the C-terminal section; belongs to the protein kinase superfamily. Ser/Thr protein kinase family.</text>
</comment>
<reference evidence="18 19" key="1">
    <citation type="journal article" date="2023" name="Plants (Basel)">
        <title>Bridging the Gap: Combining Genomics and Transcriptomics Approaches to Understand Stylosanthes scabra, an Orphan Legume from the Brazilian Caatinga.</title>
        <authorList>
            <person name="Ferreira-Neto J.R.C."/>
            <person name="da Silva M.D."/>
            <person name="Binneck E."/>
            <person name="de Melo N.F."/>
            <person name="da Silva R.H."/>
            <person name="de Melo A.L.T.M."/>
            <person name="Pandolfi V."/>
            <person name="Bustamante F.O."/>
            <person name="Brasileiro-Vidal A.C."/>
            <person name="Benko-Iseppon A.M."/>
        </authorList>
    </citation>
    <scope>NUCLEOTIDE SEQUENCE [LARGE SCALE GENOMIC DNA]</scope>
    <source>
        <tissue evidence="18">Leaves</tissue>
    </source>
</reference>
<dbReference type="PROSITE" id="PS00108">
    <property type="entry name" value="PROTEIN_KINASE_ST"/>
    <property type="match status" value="1"/>
</dbReference>
<dbReference type="InterPro" id="IPR000719">
    <property type="entry name" value="Prot_kinase_dom"/>
</dbReference>
<keyword evidence="13 16" id="KW-0472">Membrane</keyword>
<dbReference type="InterPro" id="IPR001220">
    <property type="entry name" value="Legume_lectin_dom"/>
</dbReference>
<keyword evidence="9 15" id="KW-0547">Nucleotide-binding</keyword>
<feature type="transmembrane region" description="Helical" evidence="16">
    <location>
        <begin position="276"/>
        <end position="299"/>
    </location>
</feature>
<keyword evidence="19" id="KW-1185">Reference proteome</keyword>
<evidence type="ECO:0000313" key="18">
    <source>
        <dbReference type="EMBL" id="MED6143506.1"/>
    </source>
</evidence>
<evidence type="ECO:0000256" key="2">
    <source>
        <dbReference type="ARBA" id="ARBA00007606"/>
    </source>
</evidence>
<dbReference type="Proteomes" id="UP001341840">
    <property type="component" value="Unassembled WGS sequence"/>
</dbReference>
<accession>A0ABU6T467</accession>
<dbReference type="InterPro" id="IPR008271">
    <property type="entry name" value="Ser/Thr_kinase_AS"/>
</dbReference>
<comment type="caution">
    <text evidence="18">The sequence shown here is derived from an EMBL/GenBank/DDBJ whole genome shotgun (WGS) entry which is preliminary data.</text>
</comment>
<evidence type="ECO:0000256" key="15">
    <source>
        <dbReference type="PROSITE-ProRule" id="PRU10141"/>
    </source>
</evidence>
<dbReference type="PANTHER" id="PTHR27007">
    <property type="match status" value="1"/>
</dbReference>
<dbReference type="CDD" id="cd14066">
    <property type="entry name" value="STKc_IRAK"/>
    <property type="match status" value="1"/>
</dbReference>
<evidence type="ECO:0000256" key="12">
    <source>
        <dbReference type="ARBA" id="ARBA00022989"/>
    </source>
</evidence>
<feature type="domain" description="Protein kinase" evidence="17">
    <location>
        <begin position="337"/>
        <end position="624"/>
    </location>
</feature>
<keyword evidence="6 16" id="KW-0812">Transmembrane</keyword>
<keyword evidence="14" id="KW-0675">Receptor</keyword>
<dbReference type="CDD" id="cd06899">
    <property type="entry name" value="lectin_legume_LecRK_Arcelin_ConA"/>
    <property type="match status" value="1"/>
</dbReference>
<comment type="similarity">
    <text evidence="2">Belongs to the leguminous lectin family.</text>
</comment>
<proteinExistence type="inferred from homology"/>
<dbReference type="Gene3D" id="3.30.200.20">
    <property type="entry name" value="Phosphorylase Kinase, domain 1"/>
    <property type="match status" value="1"/>
</dbReference>
<evidence type="ECO:0000256" key="9">
    <source>
        <dbReference type="ARBA" id="ARBA00022741"/>
    </source>
</evidence>
<dbReference type="Pfam" id="PF00069">
    <property type="entry name" value="Pkinase"/>
    <property type="match status" value="1"/>
</dbReference>
<organism evidence="18 19">
    <name type="scientific">Stylosanthes scabra</name>
    <dbReference type="NCBI Taxonomy" id="79078"/>
    <lineage>
        <taxon>Eukaryota</taxon>
        <taxon>Viridiplantae</taxon>
        <taxon>Streptophyta</taxon>
        <taxon>Embryophyta</taxon>
        <taxon>Tracheophyta</taxon>
        <taxon>Spermatophyta</taxon>
        <taxon>Magnoliopsida</taxon>
        <taxon>eudicotyledons</taxon>
        <taxon>Gunneridae</taxon>
        <taxon>Pentapetalae</taxon>
        <taxon>rosids</taxon>
        <taxon>fabids</taxon>
        <taxon>Fabales</taxon>
        <taxon>Fabaceae</taxon>
        <taxon>Papilionoideae</taxon>
        <taxon>50 kb inversion clade</taxon>
        <taxon>dalbergioids sensu lato</taxon>
        <taxon>Dalbergieae</taxon>
        <taxon>Pterocarpus clade</taxon>
        <taxon>Stylosanthes</taxon>
    </lineage>
</organism>
<keyword evidence="8" id="KW-0430">Lectin</keyword>
<protein>
    <recommendedName>
        <fullName evidence="17">Protein kinase domain-containing protein</fullName>
    </recommendedName>
</protein>
<evidence type="ECO:0000256" key="11">
    <source>
        <dbReference type="ARBA" id="ARBA00022840"/>
    </source>
</evidence>
<evidence type="ECO:0000256" key="16">
    <source>
        <dbReference type="SAM" id="Phobius"/>
    </source>
</evidence>
<dbReference type="InterPro" id="IPR013320">
    <property type="entry name" value="ConA-like_dom_sf"/>
</dbReference>
<evidence type="ECO:0000256" key="4">
    <source>
        <dbReference type="ARBA" id="ARBA00010217"/>
    </source>
</evidence>
<dbReference type="SMART" id="SM00220">
    <property type="entry name" value="S_TKc"/>
    <property type="match status" value="1"/>
</dbReference>
<keyword evidence="12 16" id="KW-1133">Transmembrane helix</keyword>
<evidence type="ECO:0000313" key="19">
    <source>
        <dbReference type="Proteomes" id="UP001341840"/>
    </source>
</evidence>
<evidence type="ECO:0000256" key="14">
    <source>
        <dbReference type="ARBA" id="ARBA00023170"/>
    </source>
</evidence>
<keyword evidence="10" id="KW-0418">Kinase</keyword>
<dbReference type="InterPro" id="IPR017441">
    <property type="entry name" value="Protein_kinase_ATP_BS"/>
</dbReference>
<dbReference type="Gene3D" id="2.60.120.200">
    <property type="match status" value="1"/>
</dbReference>
<dbReference type="EMBL" id="JASCZI010090635">
    <property type="protein sequence ID" value="MED6143506.1"/>
    <property type="molecule type" value="Genomic_DNA"/>
</dbReference>
<evidence type="ECO:0000259" key="17">
    <source>
        <dbReference type="PROSITE" id="PS50011"/>
    </source>
</evidence>
<evidence type="ECO:0000256" key="6">
    <source>
        <dbReference type="ARBA" id="ARBA00022692"/>
    </source>
</evidence>
<evidence type="ECO:0000256" key="1">
    <source>
        <dbReference type="ARBA" id="ARBA00004479"/>
    </source>
</evidence>
<evidence type="ECO:0000256" key="5">
    <source>
        <dbReference type="ARBA" id="ARBA00022679"/>
    </source>
</evidence>
<evidence type="ECO:0000256" key="8">
    <source>
        <dbReference type="ARBA" id="ARBA00022734"/>
    </source>
</evidence>
<evidence type="ECO:0000256" key="3">
    <source>
        <dbReference type="ARBA" id="ARBA00008536"/>
    </source>
</evidence>
<evidence type="ECO:0000256" key="10">
    <source>
        <dbReference type="ARBA" id="ARBA00022777"/>
    </source>
</evidence>
<dbReference type="InterPro" id="IPR011009">
    <property type="entry name" value="Kinase-like_dom_sf"/>
</dbReference>
<dbReference type="SUPFAM" id="SSF49899">
    <property type="entry name" value="Concanavalin A-like lectins/glucanases"/>
    <property type="match status" value="1"/>
</dbReference>
<dbReference type="Pfam" id="PF00139">
    <property type="entry name" value="Lectin_legB"/>
    <property type="match status" value="1"/>
</dbReference>
<dbReference type="PROSITE" id="PS00107">
    <property type="entry name" value="PROTEIN_KINASE_ATP"/>
    <property type="match status" value="1"/>
</dbReference>
<name>A0ABU6T467_9FABA</name>
<dbReference type="SUPFAM" id="SSF56112">
    <property type="entry name" value="Protein kinase-like (PK-like)"/>
    <property type="match status" value="1"/>
</dbReference>
<keyword evidence="11 15" id="KW-0067">ATP-binding</keyword>
<comment type="subcellular location">
    <subcellularLocation>
        <location evidence="1">Membrane</location>
        <topology evidence="1">Single-pass type I membrane protein</topology>
    </subcellularLocation>
</comment>
<dbReference type="PROSITE" id="PS50011">
    <property type="entry name" value="PROTEIN_KINASE_DOM"/>
    <property type="match status" value="1"/>
</dbReference>
<feature type="binding site" evidence="15">
    <location>
        <position position="367"/>
    </location>
    <ligand>
        <name>ATP</name>
        <dbReference type="ChEBI" id="CHEBI:30616"/>
    </ligand>
</feature>
<comment type="similarity">
    <text evidence="3">In the N-terminal section; belongs to the leguminous lectin family.</text>
</comment>
<evidence type="ECO:0000256" key="13">
    <source>
        <dbReference type="ARBA" id="ARBA00023136"/>
    </source>
</evidence>
<dbReference type="InterPro" id="IPR050528">
    <property type="entry name" value="L-type_Lectin-RKs"/>
</dbReference>
<keyword evidence="5" id="KW-0808">Transferase</keyword>
<keyword evidence="7" id="KW-0732">Signal</keyword>
<gene>
    <name evidence="18" type="ORF">PIB30_006764</name>
</gene>
<evidence type="ECO:0000256" key="7">
    <source>
        <dbReference type="ARBA" id="ARBA00022729"/>
    </source>
</evidence>